<dbReference type="EMBL" id="CP132302">
    <property type="protein sequence ID" value="WLR98157.1"/>
    <property type="molecule type" value="Genomic_DNA"/>
</dbReference>
<dbReference type="RefSeq" id="WP_306037966.1">
    <property type="nucleotide sequence ID" value="NZ_CP132302.1"/>
</dbReference>
<evidence type="ECO:0000313" key="3">
    <source>
        <dbReference type="Proteomes" id="UP001234585"/>
    </source>
</evidence>
<dbReference type="Gene3D" id="3.40.50.1820">
    <property type="entry name" value="alpha/beta hydrolase"/>
    <property type="match status" value="1"/>
</dbReference>
<dbReference type="InterPro" id="IPR051044">
    <property type="entry name" value="MAG_DAG_Lipase"/>
</dbReference>
<dbReference type="SUPFAM" id="SSF53474">
    <property type="entry name" value="alpha/beta-Hydrolases"/>
    <property type="match status" value="1"/>
</dbReference>
<evidence type="ECO:0000259" key="1">
    <source>
        <dbReference type="Pfam" id="PF12146"/>
    </source>
</evidence>
<proteinExistence type="predicted"/>
<keyword evidence="2" id="KW-0378">Hydrolase</keyword>
<evidence type="ECO:0000313" key="2">
    <source>
        <dbReference type="EMBL" id="WLR98157.1"/>
    </source>
</evidence>
<protein>
    <submittedName>
        <fullName evidence="2">Alpha/beta hydrolase</fullName>
    </submittedName>
</protein>
<dbReference type="Proteomes" id="UP001234585">
    <property type="component" value="Chromosome"/>
</dbReference>
<accession>A0AA50CPC6</accession>
<dbReference type="PANTHER" id="PTHR11614">
    <property type="entry name" value="PHOSPHOLIPASE-RELATED"/>
    <property type="match status" value="1"/>
</dbReference>
<keyword evidence="3" id="KW-1185">Reference proteome</keyword>
<sequence>MFSEVQTLNSPSGATLALRHAPARGKPRGILLLSHGLAEHSARYDAFATRMADEAFHVYAHDHRGHGHTTARDAPRGQFAPKNGVDRVLEDMRAVRDLAIGRHPGLPVVLFGHSMGGLLALAYAEARPGDIDALAVWNSNLEPGLAGRVAQVVLAAERMLKGSDVPSGILPRLTFGAWGKRIAGARTPFDWLSHDAAAVDAYIADPLCGFDVNVSMWLDIFAVTFADASAEGLGRLPKSLPIHLVGGGEDPATENGKATRAFAARLEKSRLEDVTTTVYPGMRHETLNETAPLRDPAVDAFAGWCRRVAETKRRSPEAA</sequence>
<dbReference type="GO" id="GO:0016787">
    <property type="term" value="F:hydrolase activity"/>
    <property type="evidence" value="ECO:0007669"/>
    <property type="project" value="UniProtKB-KW"/>
</dbReference>
<name>A0AA50CPC6_9HYPH</name>
<dbReference type="Pfam" id="PF12146">
    <property type="entry name" value="Hydrolase_4"/>
    <property type="match status" value="1"/>
</dbReference>
<gene>
    <name evidence="2" type="ORF">Q9313_03755</name>
</gene>
<feature type="domain" description="Serine aminopeptidase S33" evidence="1">
    <location>
        <begin position="26"/>
        <end position="290"/>
    </location>
</feature>
<organism evidence="2 3">
    <name type="scientific">Shinella sumterensis</name>
    <dbReference type="NCBI Taxonomy" id="1967501"/>
    <lineage>
        <taxon>Bacteria</taxon>
        <taxon>Pseudomonadati</taxon>
        <taxon>Pseudomonadota</taxon>
        <taxon>Alphaproteobacteria</taxon>
        <taxon>Hyphomicrobiales</taxon>
        <taxon>Rhizobiaceae</taxon>
        <taxon>Shinella</taxon>
    </lineage>
</organism>
<reference evidence="2 3" key="1">
    <citation type="submission" date="2023-08" db="EMBL/GenBank/DDBJ databases">
        <title>Pathogen: clinical or host-associated sample.</title>
        <authorList>
            <person name="Hergert J."/>
            <person name="Casey R."/>
            <person name="Wagner J."/>
            <person name="Young E.L."/>
            <person name="Oakeson K.F."/>
        </authorList>
    </citation>
    <scope>NUCLEOTIDE SEQUENCE [LARGE SCALE GENOMIC DNA]</scope>
    <source>
        <strain evidence="2 3">1760953</strain>
    </source>
</reference>
<dbReference type="InterPro" id="IPR029058">
    <property type="entry name" value="AB_hydrolase_fold"/>
</dbReference>
<dbReference type="InterPro" id="IPR022742">
    <property type="entry name" value="Hydrolase_4"/>
</dbReference>
<dbReference type="AlphaFoldDB" id="A0AA50CPC6"/>